<reference evidence="2" key="1">
    <citation type="submission" date="2025-08" db="UniProtKB">
        <authorList>
            <consortium name="RefSeq"/>
        </authorList>
    </citation>
    <scope>IDENTIFICATION</scope>
    <source>
        <tissue evidence="2">Testes</tissue>
    </source>
</reference>
<dbReference type="Proteomes" id="UP000694865">
    <property type="component" value="Unplaced"/>
</dbReference>
<dbReference type="Pfam" id="PF13489">
    <property type="entry name" value="Methyltransf_23"/>
    <property type="match status" value="1"/>
</dbReference>
<accession>A0ABM0GUA8</accession>
<keyword evidence="1" id="KW-1185">Reference proteome</keyword>
<dbReference type="SUPFAM" id="SSF53335">
    <property type="entry name" value="S-adenosyl-L-methionine-dependent methyltransferases"/>
    <property type="match status" value="1"/>
</dbReference>
<dbReference type="Gene3D" id="3.40.50.150">
    <property type="entry name" value="Vaccinia Virus protein VP39"/>
    <property type="match status" value="1"/>
</dbReference>
<sequence>MREEIKSLIHYPIHYHVTYDVVKKNGFNVDGERWANDAKKTFARLELDPSEELNAITIGCGNGMVDEPIIDTLLNKYPKIRYTAVDPLPDELGKFEKMAKDNEKKWGNVKFDFQVTTIEEYLERVEKRKFGLIILSHAAYHFQNVEVTLAHLYKNNLVTGGMFFCRMISGGWEKLTLKIGEHYYDPDQGFIGSQTVKDMLKRQIPDIELEIVPRGCLLNVTECFDEQSQDGGYMLECMTQIYDFRSFCKPEIKKDIMEHLKNKCCKKEGDKYFLMADEEDLIAFGK</sequence>
<gene>
    <name evidence="2" type="primary">LOC100369335</name>
</gene>
<protein>
    <submittedName>
        <fullName evidence="2">Uncharacterized protein LOC100369335</fullName>
    </submittedName>
</protein>
<dbReference type="InterPro" id="IPR029063">
    <property type="entry name" value="SAM-dependent_MTases_sf"/>
</dbReference>
<organism evidence="1 2">
    <name type="scientific">Saccoglossus kowalevskii</name>
    <name type="common">Acorn worm</name>
    <dbReference type="NCBI Taxonomy" id="10224"/>
    <lineage>
        <taxon>Eukaryota</taxon>
        <taxon>Metazoa</taxon>
        <taxon>Hemichordata</taxon>
        <taxon>Enteropneusta</taxon>
        <taxon>Harrimaniidae</taxon>
        <taxon>Saccoglossus</taxon>
    </lineage>
</organism>
<evidence type="ECO:0000313" key="1">
    <source>
        <dbReference type="Proteomes" id="UP000694865"/>
    </source>
</evidence>
<evidence type="ECO:0000313" key="2">
    <source>
        <dbReference type="RefSeq" id="XP_002737502.1"/>
    </source>
</evidence>
<proteinExistence type="predicted"/>
<dbReference type="GeneID" id="100369335"/>
<name>A0ABM0GUA8_SACKO</name>
<dbReference type="RefSeq" id="XP_002737502.1">
    <property type="nucleotide sequence ID" value="XM_002737456.2"/>
</dbReference>